<dbReference type="SUPFAM" id="SSF56112">
    <property type="entry name" value="Protein kinase-like (PK-like)"/>
    <property type="match status" value="1"/>
</dbReference>
<evidence type="ECO:0000313" key="2">
    <source>
        <dbReference type="EMBL" id="KAG1784986.1"/>
    </source>
</evidence>
<comment type="caution">
    <text evidence="2">The sequence shown here is derived from an EMBL/GenBank/DDBJ whole genome shotgun (WGS) entry which is preliminary data.</text>
</comment>
<dbReference type="AlphaFoldDB" id="A0A9P7A9U4"/>
<evidence type="ECO:0000259" key="1">
    <source>
        <dbReference type="Pfam" id="PF17667"/>
    </source>
</evidence>
<dbReference type="RefSeq" id="XP_041152471.1">
    <property type="nucleotide sequence ID" value="XM_041307893.1"/>
</dbReference>
<dbReference type="InterPro" id="IPR040976">
    <property type="entry name" value="Pkinase_fungal"/>
</dbReference>
<evidence type="ECO:0000313" key="3">
    <source>
        <dbReference type="Proteomes" id="UP000719766"/>
    </source>
</evidence>
<gene>
    <name evidence="2" type="ORF">HD556DRAFT_1451147</name>
</gene>
<dbReference type="InterPro" id="IPR011009">
    <property type="entry name" value="Kinase-like_dom_sf"/>
</dbReference>
<accession>A0A9P7A9U4</accession>
<dbReference type="Proteomes" id="UP000719766">
    <property type="component" value="Unassembled WGS sequence"/>
</dbReference>
<name>A0A9P7A9U4_9AGAM</name>
<feature type="domain" description="Fungal-type protein kinase" evidence="1">
    <location>
        <begin position="80"/>
        <end position="404"/>
    </location>
</feature>
<dbReference type="PANTHER" id="PTHR38248">
    <property type="entry name" value="FUNK1 6"/>
    <property type="match status" value="1"/>
</dbReference>
<proteinExistence type="predicted"/>
<dbReference type="GeneID" id="64601657"/>
<dbReference type="PANTHER" id="PTHR38248:SF2">
    <property type="entry name" value="FUNK1 11"/>
    <property type="match status" value="1"/>
</dbReference>
<dbReference type="EMBL" id="JABBWE010000122">
    <property type="protein sequence ID" value="KAG1784986.1"/>
    <property type="molecule type" value="Genomic_DNA"/>
</dbReference>
<dbReference type="Pfam" id="PF17667">
    <property type="entry name" value="Pkinase_fungal"/>
    <property type="match status" value="1"/>
</dbReference>
<organism evidence="2 3">
    <name type="scientific">Suillus plorans</name>
    <dbReference type="NCBI Taxonomy" id="116603"/>
    <lineage>
        <taxon>Eukaryota</taxon>
        <taxon>Fungi</taxon>
        <taxon>Dikarya</taxon>
        <taxon>Basidiomycota</taxon>
        <taxon>Agaricomycotina</taxon>
        <taxon>Agaricomycetes</taxon>
        <taxon>Agaricomycetidae</taxon>
        <taxon>Boletales</taxon>
        <taxon>Suillineae</taxon>
        <taxon>Suillaceae</taxon>
        <taxon>Suillus</taxon>
    </lineage>
</organism>
<dbReference type="Gene3D" id="1.10.510.10">
    <property type="entry name" value="Transferase(Phosphotransferase) domain 1"/>
    <property type="match status" value="1"/>
</dbReference>
<protein>
    <recommendedName>
        <fullName evidence="1">Fungal-type protein kinase domain-containing protein</fullName>
    </recommendedName>
</protein>
<keyword evidence="3" id="KW-1185">Reference proteome</keyword>
<sequence>MSAFNFDLSFVDVSSKGDIYNCKSIKYDIKPDVCIYPSNIKTPDRCDVTQAEMMIEFKWNRGDDPFSTLSSASSFIMSSQQARDTMGQITAYASAQLGAQWRTHTYQILIIKNYARLIRWDYEGFIVTEPIFYRESPALIDFFRRYNVAPHAMRGHDETVSCVTSHYLRLITTITMKDADGSDLTYLVPAPVATGLSPIGRNTRGFSAYNTKGDCVVFLKDTWRVLLPDIIPEGDVYKCLNEKHVQHVATCLASGNVLGGLNAHTTQTGCFKDAPWARHTGAILIAHVHYRLVLNIVATPITSFLSSRQVVEVVRDALIAHQDAYEDCDILHCDLSVGNIMVHENEGILIDWDLAKSTRDSGPRQITRTGTWQFMSARLVADMNTPHDFQDNMESTLYMILWIIFIFTVSCISDAERSHFLHTTLDPEQVQGSGGSGKANFLQSKSSITSTTPLFKGRPALDTLVQQLQKTFSARYIPSTKEAEENVRLAKLRLHNPIVEMALQDNLVVIKLDGLEAMKSHEGIINIFNTHLNWEEGWLDADSPDLQCILVEDHKELKEFYMAKTNWWLRSDLRPVSKRKRNDDDSEDE</sequence>
<reference evidence="2" key="1">
    <citation type="journal article" date="2020" name="New Phytol.">
        <title>Comparative genomics reveals dynamic genome evolution in host specialist ectomycorrhizal fungi.</title>
        <authorList>
            <person name="Lofgren L.A."/>
            <person name="Nguyen N.H."/>
            <person name="Vilgalys R."/>
            <person name="Ruytinx J."/>
            <person name="Liao H.L."/>
            <person name="Branco S."/>
            <person name="Kuo A."/>
            <person name="LaButti K."/>
            <person name="Lipzen A."/>
            <person name="Andreopoulos W."/>
            <person name="Pangilinan J."/>
            <person name="Riley R."/>
            <person name="Hundley H."/>
            <person name="Na H."/>
            <person name="Barry K."/>
            <person name="Grigoriev I.V."/>
            <person name="Stajich J.E."/>
            <person name="Kennedy P.G."/>
        </authorList>
    </citation>
    <scope>NUCLEOTIDE SEQUENCE</scope>
    <source>
        <strain evidence="2">S12</strain>
    </source>
</reference>
<dbReference type="OrthoDB" id="2739948at2759"/>